<sequence length="224" mass="25483">MNKDIQQLFKNERGNIALFVIGMLGLMMVLFVFVLNMGAALVVKEKSATTAKQASMAATSMLYKEVRQEIYEYEHETLEGSIHAFFEDFDEKISDEKDSLRNNSNYNDWTDNELELEALDRVLDKALSNSELRIKLREILQNIDFDATVINMARNTIVENGGKLEGATLTVKQNRIYVRAANEVESTSYDGLLRGIKEKLYQESAGPKVDFLQDIWNPGTIQLN</sequence>
<keyword evidence="1" id="KW-1133">Transmembrane helix</keyword>
<gene>
    <name evidence="3" type="ORF">QGM71_15705</name>
</gene>
<keyword evidence="1" id="KW-0472">Membrane</keyword>
<dbReference type="InterPro" id="IPR028087">
    <property type="entry name" value="Tad_N"/>
</dbReference>
<keyword evidence="4" id="KW-1185">Reference proteome</keyword>
<dbReference type="Proteomes" id="UP001335737">
    <property type="component" value="Unassembled WGS sequence"/>
</dbReference>
<reference evidence="3 4" key="1">
    <citation type="journal article" date="2024" name="Int. J. Syst. Evol. Microbiol.">
        <title>Virgibacillus tibetensis sp. nov., isolated from salt lake on the Tibetan Plateau of China.</title>
        <authorList>
            <person name="Phurbu D."/>
            <person name="Liu Z.-X."/>
            <person name="Wang R."/>
            <person name="Zheng Y.-Y."/>
            <person name="Liu H.-C."/>
            <person name="Zhou Y.-G."/>
            <person name="Yu Y.-J."/>
            <person name="Li A.-H."/>
        </authorList>
    </citation>
    <scope>NUCLEOTIDE SEQUENCE [LARGE SCALE GENOMIC DNA]</scope>
    <source>
        <strain evidence="3 4">C22-A2</strain>
    </source>
</reference>
<dbReference type="EMBL" id="JARZFX010000009">
    <property type="protein sequence ID" value="MEC5424932.1"/>
    <property type="molecule type" value="Genomic_DNA"/>
</dbReference>
<proteinExistence type="predicted"/>
<name>A0ABU6KHY5_9BACI</name>
<dbReference type="Pfam" id="PF13400">
    <property type="entry name" value="Tad"/>
    <property type="match status" value="1"/>
</dbReference>
<feature type="domain" description="Putative Flp pilus-assembly TadG-like N-terminal" evidence="2">
    <location>
        <begin position="14"/>
        <end position="58"/>
    </location>
</feature>
<evidence type="ECO:0000256" key="1">
    <source>
        <dbReference type="SAM" id="Phobius"/>
    </source>
</evidence>
<accession>A0ABU6KHY5</accession>
<protein>
    <submittedName>
        <fullName evidence="3">Tad domain-containing protein</fullName>
    </submittedName>
</protein>
<evidence type="ECO:0000313" key="3">
    <source>
        <dbReference type="EMBL" id="MEC5424932.1"/>
    </source>
</evidence>
<evidence type="ECO:0000259" key="2">
    <source>
        <dbReference type="Pfam" id="PF13400"/>
    </source>
</evidence>
<organism evidence="3 4">
    <name type="scientific">Virgibacillus tibetensis</name>
    <dbReference type="NCBI Taxonomy" id="3042313"/>
    <lineage>
        <taxon>Bacteria</taxon>
        <taxon>Bacillati</taxon>
        <taxon>Bacillota</taxon>
        <taxon>Bacilli</taxon>
        <taxon>Bacillales</taxon>
        <taxon>Bacillaceae</taxon>
        <taxon>Virgibacillus</taxon>
    </lineage>
</organism>
<evidence type="ECO:0000313" key="4">
    <source>
        <dbReference type="Proteomes" id="UP001335737"/>
    </source>
</evidence>
<comment type="caution">
    <text evidence="3">The sequence shown here is derived from an EMBL/GenBank/DDBJ whole genome shotgun (WGS) entry which is preliminary data.</text>
</comment>
<dbReference type="RefSeq" id="WP_327608489.1">
    <property type="nucleotide sequence ID" value="NZ_JARZFX010000009.1"/>
</dbReference>
<feature type="transmembrane region" description="Helical" evidence="1">
    <location>
        <begin position="16"/>
        <end position="43"/>
    </location>
</feature>
<keyword evidence="1" id="KW-0812">Transmembrane</keyword>